<dbReference type="AlphaFoldDB" id="A0A364XW14"/>
<protein>
    <submittedName>
        <fullName evidence="2">IS110 family transposase</fullName>
    </submittedName>
</protein>
<keyword evidence="3" id="KW-1185">Reference proteome</keyword>
<sequence length="133" mass="14934">METLSQHLFKLYVGIDVHKKQWSVSIFTDAAHHRTFTQPPSPEALKTYLDRNFPGAAVICAYEATKLGYWIYRELKPFGFECLVVNAADIPTSDKDASSKTDPVDSRKIAKALRANLLTSIHVPDIVTQGDRQ</sequence>
<dbReference type="Proteomes" id="UP000251889">
    <property type="component" value="Unassembled WGS sequence"/>
</dbReference>
<evidence type="ECO:0000313" key="2">
    <source>
        <dbReference type="EMBL" id="RAV97564.1"/>
    </source>
</evidence>
<accession>A0A364XW14</accession>
<dbReference type="InterPro" id="IPR002525">
    <property type="entry name" value="Transp_IS110-like_N"/>
</dbReference>
<evidence type="ECO:0000259" key="1">
    <source>
        <dbReference type="Pfam" id="PF01548"/>
    </source>
</evidence>
<dbReference type="GO" id="GO:0006313">
    <property type="term" value="P:DNA transposition"/>
    <property type="evidence" value="ECO:0007669"/>
    <property type="project" value="InterPro"/>
</dbReference>
<organism evidence="2 3">
    <name type="scientific">Pseudochryseolinea flava</name>
    <dbReference type="NCBI Taxonomy" id="2059302"/>
    <lineage>
        <taxon>Bacteria</taxon>
        <taxon>Pseudomonadati</taxon>
        <taxon>Bacteroidota</taxon>
        <taxon>Cytophagia</taxon>
        <taxon>Cytophagales</taxon>
        <taxon>Fulvivirgaceae</taxon>
        <taxon>Pseudochryseolinea</taxon>
    </lineage>
</organism>
<dbReference type="Pfam" id="PF01548">
    <property type="entry name" value="DEDD_Tnp_IS110"/>
    <property type="match status" value="1"/>
</dbReference>
<feature type="domain" description="Transposase IS110-like N-terminal" evidence="1">
    <location>
        <begin position="13"/>
        <end position="125"/>
    </location>
</feature>
<comment type="caution">
    <text evidence="2">The sequence shown here is derived from an EMBL/GenBank/DDBJ whole genome shotgun (WGS) entry which is preliminary data.</text>
</comment>
<dbReference type="InterPro" id="IPR047650">
    <property type="entry name" value="Transpos_IS110"/>
</dbReference>
<proteinExistence type="predicted"/>
<dbReference type="RefSeq" id="WP_165824153.1">
    <property type="nucleotide sequence ID" value="NZ_QMFY01000044.1"/>
</dbReference>
<evidence type="ECO:0000313" key="3">
    <source>
        <dbReference type="Proteomes" id="UP000251889"/>
    </source>
</evidence>
<dbReference type="EMBL" id="QMFY01000044">
    <property type="protein sequence ID" value="RAV97564.1"/>
    <property type="molecule type" value="Genomic_DNA"/>
</dbReference>
<reference evidence="2 3" key="1">
    <citation type="submission" date="2018-06" db="EMBL/GenBank/DDBJ databases">
        <title>Chryseolinea flavus sp. nov., a member of the phylum Bacteroidetes isolated from soil.</title>
        <authorList>
            <person name="Li Y."/>
            <person name="Wang J."/>
        </authorList>
    </citation>
    <scope>NUCLEOTIDE SEQUENCE [LARGE SCALE GENOMIC DNA]</scope>
    <source>
        <strain evidence="2 3">SDU1-6</strain>
    </source>
</reference>
<dbReference type="GO" id="GO:0004803">
    <property type="term" value="F:transposase activity"/>
    <property type="evidence" value="ECO:0007669"/>
    <property type="project" value="InterPro"/>
</dbReference>
<dbReference type="PANTHER" id="PTHR33055">
    <property type="entry name" value="TRANSPOSASE FOR INSERTION SEQUENCE ELEMENT IS1111A"/>
    <property type="match status" value="1"/>
</dbReference>
<dbReference type="GO" id="GO:0003677">
    <property type="term" value="F:DNA binding"/>
    <property type="evidence" value="ECO:0007669"/>
    <property type="project" value="InterPro"/>
</dbReference>
<feature type="non-terminal residue" evidence="2">
    <location>
        <position position="133"/>
    </location>
</feature>
<gene>
    <name evidence="2" type="ORF">DQQ10_27700</name>
</gene>
<name>A0A364XW14_9BACT</name>